<comment type="caution">
    <text evidence="4">The sequence shown here is derived from an EMBL/GenBank/DDBJ whole genome shotgun (WGS) entry which is preliminary data.</text>
</comment>
<dbReference type="GO" id="GO:0005829">
    <property type="term" value="C:cytosol"/>
    <property type="evidence" value="ECO:0007669"/>
    <property type="project" value="TreeGrafter"/>
</dbReference>
<proteinExistence type="predicted"/>
<feature type="compositionally biased region" description="Basic and acidic residues" evidence="1">
    <location>
        <begin position="125"/>
        <end position="150"/>
    </location>
</feature>
<dbReference type="GO" id="GO:0016192">
    <property type="term" value="P:vesicle-mediated transport"/>
    <property type="evidence" value="ECO:0007669"/>
    <property type="project" value="InterPro"/>
</dbReference>
<name>A0AAD5URC1_9APHY</name>
<feature type="compositionally biased region" description="Low complexity" evidence="1">
    <location>
        <begin position="261"/>
        <end position="271"/>
    </location>
</feature>
<dbReference type="InterPro" id="IPR041545">
    <property type="entry name" value="DUF5601"/>
</dbReference>
<dbReference type="Gene3D" id="1.10.8.10">
    <property type="entry name" value="DNA helicase RuvA subunit, C-terminal domain"/>
    <property type="match status" value="1"/>
</dbReference>
<feature type="region of interest" description="Disordered" evidence="1">
    <location>
        <begin position="715"/>
        <end position="805"/>
    </location>
</feature>
<feature type="compositionally biased region" description="Basic and acidic residues" evidence="1">
    <location>
        <begin position="160"/>
        <end position="172"/>
    </location>
</feature>
<dbReference type="Gene3D" id="1.10.246.120">
    <property type="match status" value="1"/>
</dbReference>
<evidence type="ECO:0000256" key="1">
    <source>
        <dbReference type="SAM" id="MobiDB-lite"/>
    </source>
</evidence>
<reference evidence="4" key="1">
    <citation type="submission" date="2022-07" db="EMBL/GenBank/DDBJ databases">
        <title>Genome Sequence of Physisporinus lineatus.</title>
        <authorList>
            <person name="Buettner E."/>
        </authorList>
    </citation>
    <scope>NUCLEOTIDE SEQUENCE</scope>
    <source>
        <strain evidence="4">VT162</strain>
    </source>
</reference>
<evidence type="ECO:0000313" key="5">
    <source>
        <dbReference type="Proteomes" id="UP001212997"/>
    </source>
</evidence>
<protein>
    <recommendedName>
        <fullName evidence="6">Guanine nucleotide exchange factor Vps9</fullName>
    </recommendedName>
</protein>
<evidence type="ECO:0008006" key="6">
    <source>
        <dbReference type="Google" id="ProtNLM"/>
    </source>
</evidence>
<dbReference type="SMART" id="SM00167">
    <property type="entry name" value="VPS9"/>
    <property type="match status" value="1"/>
</dbReference>
<feature type="compositionally biased region" description="Low complexity" evidence="1">
    <location>
        <begin position="619"/>
        <end position="647"/>
    </location>
</feature>
<dbReference type="InterPro" id="IPR009060">
    <property type="entry name" value="UBA-like_sf"/>
</dbReference>
<dbReference type="PANTHER" id="PTHR23101:SF25">
    <property type="entry name" value="GTPASE-ACTIVATING PROTEIN AND VPS9 DOMAIN-CONTAINING PROTEIN 1"/>
    <property type="match status" value="1"/>
</dbReference>
<dbReference type="Pfam" id="PF18151">
    <property type="entry name" value="DUF5601"/>
    <property type="match status" value="1"/>
</dbReference>
<dbReference type="Pfam" id="PF02204">
    <property type="entry name" value="VPS9"/>
    <property type="match status" value="1"/>
</dbReference>
<dbReference type="InterPro" id="IPR045046">
    <property type="entry name" value="Vps9-like"/>
</dbReference>
<evidence type="ECO:0000259" key="3">
    <source>
        <dbReference type="PROSITE" id="PS51205"/>
    </source>
</evidence>
<dbReference type="InterPro" id="IPR003892">
    <property type="entry name" value="CUE"/>
</dbReference>
<feature type="domain" description="CUE" evidence="2">
    <location>
        <begin position="900"/>
        <end position="943"/>
    </location>
</feature>
<dbReference type="PROSITE" id="PS51205">
    <property type="entry name" value="VPS9"/>
    <property type="match status" value="1"/>
</dbReference>
<feature type="compositionally biased region" description="Low complexity" evidence="1">
    <location>
        <begin position="723"/>
        <end position="744"/>
    </location>
</feature>
<keyword evidence="5" id="KW-1185">Reference proteome</keyword>
<dbReference type="GO" id="GO:0043130">
    <property type="term" value="F:ubiquitin binding"/>
    <property type="evidence" value="ECO:0007669"/>
    <property type="project" value="InterPro"/>
</dbReference>
<feature type="region of interest" description="Disordered" evidence="1">
    <location>
        <begin position="617"/>
        <end position="673"/>
    </location>
</feature>
<dbReference type="InterPro" id="IPR037191">
    <property type="entry name" value="VPS9_dom_sf"/>
</dbReference>
<feature type="compositionally biased region" description="Low complexity" evidence="1">
    <location>
        <begin position="340"/>
        <end position="352"/>
    </location>
</feature>
<dbReference type="SUPFAM" id="SSF109993">
    <property type="entry name" value="VPS9 domain"/>
    <property type="match status" value="1"/>
</dbReference>
<feature type="region of interest" description="Disordered" evidence="1">
    <location>
        <begin position="1"/>
        <end position="95"/>
    </location>
</feature>
<feature type="compositionally biased region" description="Polar residues" evidence="1">
    <location>
        <begin position="78"/>
        <end position="92"/>
    </location>
</feature>
<feature type="domain" description="VPS9" evidence="3">
    <location>
        <begin position="472"/>
        <end position="600"/>
    </location>
</feature>
<evidence type="ECO:0000313" key="4">
    <source>
        <dbReference type="EMBL" id="KAJ3475651.1"/>
    </source>
</evidence>
<feature type="compositionally biased region" description="Polar residues" evidence="1">
    <location>
        <begin position="292"/>
        <end position="315"/>
    </location>
</feature>
<dbReference type="CDD" id="cd14279">
    <property type="entry name" value="CUE"/>
    <property type="match status" value="1"/>
</dbReference>
<feature type="region of interest" description="Disordered" evidence="1">
    <location>
        <begin position="121"/>
        <end position="365"/>
    </location>
</feature>
<dbReference type="PANTHER" id="PTHR23101">
    <property type="entry name" value="RAB GDP/GTP EXCHANGE FACTOR"/>
    <property type="match status" value="1"/>
</dbReference>
<dbReference type="Pfam" id="PF02845">
    <property type="entry name" value="CUE"/>
    <property type="match status" value="1"/>
</dbReference>
<evidence type="ECO:0000259" key="2">
    <source>
        <dbReference type="PROSITE" id="PS51140"/>
    </source>
</evidence>
<dbReference type="EMBL" id="JANAWD010000821">
    <property type="protein sequence ID" value="KAJ3475651.1"/>
    <property type="molecule type" value="Genomic_DNA"/>
</dbReference>
<gene>
    <name evidence="4" type="ORF">NLI96_g11696</name>
</gene>
<dbReference type="SMART" id="SM00546">
    <property type="entry name" value="CUE"/>
    <property type="match status" value="1"/>
</dbReference>
<sequence>MESETSTSSPSQSQPQSQSQSQMKMKEVEGIQDGLSGMHISSDNGTKSIPMLTLPEEPNPWQDDDTTKGDDIKLPGISPTNPVLLNTDTLIPSRTHPVGPNPISISNHDIPIVGEGVDVLVGGFKDNKDGGESKGGEGKEEGERRKKELLDEFDPLANQVEKEAREAWENAESHPPPPSTLPSLDPAPGPGPTASPPQATSEVKEDIEGGGPEASASEATLAEEPTAKGSAEGDGPGDGETTPNPQQAQAQAPPPPPKPTFPALAALAKTFSLPLGNRTRPRSLDLAASVPSPATLSSFASQQQLPPLKSASGTVSPDRVSTPGPSSLANGGAENMTPIPGKSSTPSRPSSRGAGGGQDGKEEAPPFDFQKFLDQMKVKGADPVAKYLRSFLSNFAKRTFTVNDQVKLINDFLNFIAQRMRESDVWKNASDVEFDNAMEGMEKLVMNRLYDFTFTPQIARAVPPRPITADDLERDRVLSQRIALFTWIEPEHLDVPEGEGSEGFLMFAQQELLKINHYKAPRDKLICLIRHLRREEGADNFVPILIYVVLKANPDHLLSNVEFINRFRNPDKLQSEAGYYLSSLMGAVSFIETMDHTSLSNITQEEFEKNVEEAIQSLPSTESHTPNSTTPSSPVIRSSHSASSSLSITVPPPSSHTGEESAQPLALPTPNTAQTIGEDAKRFLQKTGDTISKPLSAIGRIFNEVLDNAEESFASLPTPFGDGPSSSSSSYPGGAAPSTPAGYTYPEGTNAQGQMQTPYKPRIRRNPSSGSVHSGYGTPTSPGYEDTPTRYRASVGGASGPYTNLPLSIGPSQSLNRLQPPRIQSLVQSERDSYPQYLAQQQQQLQMYNNNLNVGAGGGGVGVGAGAGAGNQGTGVSRTPTPNLDFAGLQMEIDRAHENAATAARDTLRQIFPGMDEEIVGLVLEANEGDLGKSIEALLEMSSGS</sequence>
<dbReference type="GO" id="GO:0005085">
    <property type="term" value="F:guanyl-nucleotide exchange factor activity"/>
    <property type="evidence" value="ECO:0007669"/>
    <property type="project" value="InterPro"/>
</dbReference>
<dbReference type="GO" id="GO:0031267">
    <property type="term" value="F:small GTPase binding"/>
    <property type="evidence" value="ECO:0007669"/>
    <property type="project" value="TreeGrafter"/>
</dbReference>
<dbReference type="GO" id="GO:0030139">
    <property type="term" value="C:endocytic vesicle"/>
    <property type="evidence" value="ECO:0007669"/>
    <property type="project" value="TreeGrafter"/>
</dbReference>
<feature type="compositionally biased region" description="Polar residues" evidence="1">
    <location>
        <begin position="766"/>
        <end position="781"/>
    </location>
</feature>
<dbReference type="InterPro" id="IPR003123">
    <property type="entry name" value="VPS9"/>
</dbReference>
<accession>A0AAD5URC1</accession>
<feature type="compositionally biased region" description="Low complexity" evidence="1">
    <location>
        <begin position="213"/>
        <end position="224"/>
    </location>
</feature>
<dbReference type="Gene3D" id="1.20.1050.80">
    <property type="entry name" value="VPS9 domain"/>
    <property type="match status" value="1"/>
</dbReference>
<dbReference type="AlphaFoldDB" id="A0AAD5URC1"/>
<dbReference type="Proteomes" id="UP001212997">
    <property type="component" value="Unassembled WGS sequence"/>
</dbReference>
<feature type="compositionally biased region" description="Pro residues" evidence="1">
    <location>
        <begin position="174"/>
        <end position="195"/>
    </location>
</feature>
<feature type="compositionally biased region" description="Polar residues" evidence="1">
    <location>
        <begin position="747"/>
        <end position="757"/>
    </location>
</feature>
<organism evidence="4 5">
    <name type="scientific">Meripilus lineatus</name>
    <dbReference type="NCBI Taxonomy" id="2056292"/>
    <lineage>
        <taxon>Eukaryota</taxon>
        <taxon>Fungi</taxon>
        <taxon>Dikarya</taxon>
        <taxon>Basidiomycota</taxon>
        <taxon>Agaricomycotina</taxon>
        <taxon>Agaricomycetes</taxon>
        <taxon>Polyporales</taxon>
        <taxon>Meripilaceae</taxon>
        <taxon>Meripilus</taxon>
    </lineage>
</organism>
<dbReference type="SUPFAM" id="SSF46934">
    <property type="entry name" value="UBA-like"/>
    <property type="match status" value="1"/>
</dbReference>
<dbReference type="PROSITE" id="PS51140">
    <property type="entry name" value="CUE"/>
    <property type="match status" value="1"/>
</dbReference>
<feature type="compositionally biased region" description="Low complexity" evidence="1">
    <location>
        <begin position="1"/>
        <end position="22"/>
    </location>
</feature>